<dbReference type="PANTHER" id="PTHR48029">
    <property type="entry name" value="NUCLEOLAR PROTEIN 8"/>
    <property type="match status" value="1"/>
</dbReference>
<protein>
    <submittedName>
        <fullName evidence="4">ELAV-like protein 1</fullName>
    </submittedName>
</protein>
<sequence length="281" mass="30983">MAAVAARSGLRRMFSIADFATPNTRMFSISAFAPPSPPTPPPKADPSPNLFVSGTIVPPSFLVPFAPVTTPRPRSPPEILLESSLLSARKCPKLGHCIHAIQLYQKFMGFQLLSKDETIFFDMNSASFELVLSPVWGGVFQRLGSRLLLATRTCYRLSSIPLPICEFRQRRTVTDEHKDSPWLSKRTTTDGLREAFAKFGEVEHARVVTDRVTGFSKGFGFVRYVSVEDAAKGIEGMDGKFLDGWVIFAEYARPRPPPQMGGATLQPQQSWGTPSGSWGSQ</sequence>
<dbReference type="GO" id="GO:0003723">
    <property type="term" value="F:RNA binding"/>
    <property type="evidence" value="ECO:0007669"/>
    <property type="project" value="UniProtKB-UniRule"/>
</dbReference>
<dbReference type="STRING" id="4572.M7YFY1"/>
<evidence type="ECO:0000256" key="1">
    <source>
        <dbReference type="ARBA" id="ARBA00022884"/>
    </source>
</evidence>
<dbReference type="PANTHER" id="PTHR48029:SF7">
    <property type="entry name" value="OS08G0139000 PROTEIN"/>
    <property type="match status" value="1"/>
</dbReference>
<dbReference type="InterPro" id="IPR035979">
    <property type="entry name" value="RBD_domain_sf"/>
</dbReference>
<dbReference type="Pfam" id="PF00076">
    <property type="entry name" value="RRM_1"/>
    <property type="match status" value="1"/>
</dbReference>
<name>M7YFY1_TRIUA</name>
<evidence type="ECO:0000256" key="3">
    <source>
        <dbReference type="SAM" id="MobiDB-lite"/>
    </source>
</evidence>
<evidence type="ECO:0000313" key="4">
    <source>
        <dbReference type="EMBL" id="EMS46042.1"/>
    </source>
</evidence>
<dbReference type="EMBL" id="KD278512">
    <property type="protein sequence ID" value="EMS46042.1"/>
    <property type="molecule type" value="Genomic_DNA"/>
</dbReference>
<dbReference type="OMA" id="IPLPICE"/>
<dbReference type="Gene3D" id="3.30.70.330">
    <property type="match status" value="1"/>
</dbReference>
<dbReference type="SUPFAM" id="SSF54928">
    <property type="entry name" value="RNA-binding domain, RBD"/>
    <property type="match status" value="1"/>
</dbReference>
<evidence type="ECO:0000256" key="2">
    <source>
        <dbReference type="PROSITE-ProRule" id="PRU00176"/>
    </source>
</evidence>
<feature type="compositionally biased region" description="Polar residues" evidence="3">
    <location>
        <begin position="265"/>
        <end position="281"/>
    </location>
</feature>
<keyword evidence="1 2" id="KW-0694">RNA-binding</keyword>
<dbReference type="eggNOG" id="KOG0118">
    <property type="taxonomic scope" value="Eukaryota"/>
</dbReference>
<accession>M7YFY1</accession>
<organism evidence="4">
    <name type="scientific">Triticum urartu</name>
    <name type="common">Red wild einkorn</name>
    <name type="synonym">Crithodium urartu</name>
    <dbReference type="NCBI Taxonomy" id="4572"/>
    <lineage>
        <taxon>Eukaryota</taxon>
        <taxon>Viridiplantae</taxon>
        <taxon>Streptophyta</taxon>
        <taxon>Embryophyta</taxon>
        <taxon>Tracheophyta</taxon>
        <taxon>Spermatophyta</taxon>
        <taxon>Magnoliopsida</taxon>
        <taxon>Liliopsida</taxon>
        <taxon>Poales</taxon>
        <taxon>Poaceae</taxon>
        <taxon>BOP clade</taxon>
        <taxon>Pooideae</taxon>
        <taxon>Triticodae</taxon>
        <taxon>Triticeae</taxon>
        <taxon>Triticinae</taxon>
        <taxon>Triticum</taxon>
    </lineage>
</organism>
<dbReference type="SMART" id="SM00360">
    <property type="entry name" value="RRM"/>
    <property type="match status" value="1"/>
</dbReference>
<proteinExistence type="predicted"/>
<dbReference type="InterPro" id="IPR000504">
    <property type="entry name" value="RRM_dom"/>
</dbReference>
<dbReference type="AlphaFoldDB" id="M7YFY1"/>
<reference evidence="4" key="1">
    <citation type="journal article" date="2013" name="Nature">
        <title>Draft genome of the wheat A-genome progenitor Triticum urartu.</title>
        <authorList>
            <person name="Ling H.Q."/>
            <person name="Zhao S."/>
            <person name="Liu D."/>
            <person name="Wang J."/>
            <person name="Sun H."/>
            <person name="Zhang C."/>
            <person name="Fan H."/>
            <person name="Li D."/>
            <person name="Dong L."/>
            <person name="Tao Y."/>
            <person name="Gao C."/>
            <person name="Wu H."/>
            <person name="Li Y."/>
            <person name="Cui Y."/>
            <person name="Guo X."/>
            <person name="Zheng S."/>
            <person name="Wang B."/>
            <person name="Yu K."/>
            <person name="Liang Q."/>
            <person name="Yang W."/>
            <person name="Lou X."/>
            <person name="Chen J."/>
            <person name="Feng M."/>
            <person name="Jian J."/>
            <person name="Zhang X."/>
            <person name="Luo G."/>
            <person name="Jiang Y."/>
            <person name="Liu J."/>
            <person name="Wang Z."/>
            <person name="Sha Y."/>
            <person name="Zhang B."/>
            <person name="Wu H."/>
            <person name="Tang D."/>
            <person name="Shen Q."/>
            <person name="Xue P."/>
            <person name="Zou S."/>
            <person name="Wang X."/>
            <person name="Liu X."/>
            <person name="Wang F."/>
            <person name="Yang Y."/>
            <person name="An X."/>
            <person name="Dong Z."/>
            <person name="Zhang K."/>
            <person name="Zhang X."/>
            <person name="Luo M.C."/>
            <person name="Dvorak J."/>
            <person name="Tong Y."/>
            <person name="Wang J."/>
            <person name="Yang H."/>
            <person name="Li Z."/>
            <person name="Wang D."/>
            <person name="Zhang A."/>
            <person name="Wang J."/>
        </authorList>
    </citation>
    <scope>NUCLEOTIDE SEQUENCE</scope>
</reference>
<feature type="region of interest" description="Disordered" evidence="3">
    <location>
        <begin position="257"/>
        <end position="281"/>
    </location>
</feature>
<dbReference type="PROSITE" id="PS50102">
    <property type="entry name" value="RRM"/>
    <property type="match status" value="1"/>
</dbReference>
<gene>
    <name evidence="4" type="ORF">TRIUR3_27646</name>
</gene>
<dbReference type="InterPro" id="IPR012677">
    <property type="entry name" value="Nucleotide-bd_a/b_plait_sf"/>
</dbReference>